<proteinExistence type="predicted"/>
<name>A0A8X6I560_TRICU</name>
<dbReference type="AlphaFoldDB" id="A0A8X6I560"/>
<evidence type="ECO:0000313" key="1">
    <source>
        <dbReference type="EMBL" id="GFQ98379.1"/>
    </source>
</evidence>
<reference evidence="1" key="1">
    <citation type="submission" date="2020-07" db="EMBL/GenBank/DDBJ databases">
        <title>Multicomponent nature underlies the extraordinary mechanical properties of spider dragline silk.</title>
        <authorList>
            <person name="Kono N."/>
            <person name="Nakamura H."/>
            <person name="Mori M."/>
            <person name="Yoshida Y."/>
            <person name="Ohtoshi R."/>
            <person name="Malay A.D."/>
            <person name="Moran D.A.P."/>
            <person name="Tomita M."/>
            <person name="Numata K."/>
            <person name="Arakawa K."/>
        </authorList>
    </citation>
    <scope>NUCLEOTIDE SEQUENCE</scope>
</reference>
<protein>
    <submittedName>
        <fullName evidence="1">Uncharacterized protein</fullName>
    </submittedName>
</protein>
<evidence type="ECO:0000313" key="2">
    <source>
        <dbReference type="Proteomes" id="UP000887116"/>
    </source>
</evidence>
<dbReference type="EMBL" id="BMAO01005003">
    <property type="protein sequence ID" value="GFQ98379.1"/>
    <property type="molecule type" value="Genomic_DNA"/>
</dbReference>
<comment type="caution">
    <text evidence="1">The sequence shown here is derived from an EMBL/GenBank/DDBJ whole genome shotgun (WGS) entry which is preliminary data.</text>
</comment>
<accession>A0A8X6I560</accession>
<dbReference type="Proteomes" id="UP000887116">
    <property type="component" value="Unassembled WGS sequence"/>
</dbReference>
<sequence>MCNGKETFTVILPHSRFPLLLKWWIYRTSPDSLHSTDDNFTRLTPDENSSRTTLCAEDDSLLERTRAQSCSAQEWVFLDPWQMTSFVIFSVGDSHHWSQGLRGPLSLQSV</sequence>
<gene>
    <name evidence="1" type="ORF">TNCT_82621</name>
</gene>
<keyword evidence="2" id="KW-1185">Reference proteome</keyword>
<organism evidence="1 2">
    <name type="scientific">Trichonephila clavata</name>
    <name type="common">Joro spider</name>
    <name type="synonym">Nephila clavata</name>
    <dbReference type="NCBI Taxonomy" id="2740835"/>
    <lineage>
        <taxon>Eukaryota</taxon>
        <taxon>Metazoa</taxon>
        <taxon>Ecdysozoa</taxon>
        <taxon>Arthropoda</taxon>
        <taxon>Chelicerata</taxon>
        <taxon>Arachnida</taxon>
        <taxon>Araneae</taxon>
        <taxon>Araneomorphae</taxon>
        <taxon>Entelegynae</taxon>
        <taxon>Araneoidea</taxon>
        <taxon>Nephilidae</taxon>
        <taxon>Trichonephila</taxon>
    </lineage>
</organism>